<feature type="domain" description="Peroxin/Ferlin" evidence="4">
    <location>
        <begin position="64"/>
        <end position="125"/>
    </location>
</feature>
<evidence type="ECO:0000259" key="5">
    <source>
        <dbReference type="SMART" id="SM00694"/>
    </source>
</evidence>
<proteinExistence type="inferred from homology"/>
<evidence type="ECO:0000313" key="6">
    <source>
        <dbReference type="EMBL" id="KAH9365171.1"/>
    </source>
</evidence>
<dbReference type="PANTHER" id="PTHR23250">
    <property type="entry name" value="DYSFERLIN-RELATED"/>
    <property type="match status" value="1"/>
</dbReference>
<dbReference type="InterPro" id="IPR051513">
    <property type="entry name" value="Tectonin_beta-prop"/>
</dbReference>
<dbReference type="GO" id="GO:0005737">
    <property type="term" value="C:cytoplasm"/>
    <property type="evidence" value="ECO:0007669"/>
    <property type="project" value="UniProtKB-ARBA"/>
</dbReference>
<feature type="domain" description="Peroxin/Ferlin" evidence="5">
    <location>
        <begin position="137"/>
        <end position="170"/>
    </location>
</feature>
<dbReference type="AlphaFoldDB" id="A0A9J6FQY2"/>
<evidence type="ECO:0000313" key="7">
    <source>
        <dbReference type="Proteomes" id="UP000821853"/>
    </source>
</evidence>
<organism evidence="6 7">
    <name type="scientific">Haemaphysalis longicornis</name>
    <name type="common">Bush tick</name>
    <dbReference type="NCBI Taxonomy" id="44386"/>
    <lineage>
        <taxon>Eukaryota</taxon>
        <taxon>Metazoa</taxon>
        <taxon>Ecdysozoa</taxon>
        <taxon>Arthropoda</taxon>
        <taxon>Chelicerata</taxon>
        <taxon>Arachnida</taxon>
        <taxon>Acari</taxon>
        <taxon>Parasitiformes</taxon>
        <taxon>Ixodida</taxon>
        <taxon>Ixodoidea</taxon>
        <taxon>Ixodidae</taxon>
        <taxon>Haemaphysalinae</taxon>
        <taxon>Haemaphysalis</taxon>
    </lineage>
</organism>
<dbReference type="SMART" id="SM00706">
    <property type="entry name" value="TECPR"/>
    <property type="match status" value="5"/>
</dbReference>
<sequence>MPATHLWAVDSVGRVHTLSTTGARWQELPYSGVDLKRVSALPSCAWGIGSNHRVYMYLAQSDVPVRVPEVTYENQRWNPKEGFCTRLLPTDRPAWSSKDGLEARFKDGIHLPSSGWQWEGHWYLEDNVDGQLLGPEGWSYCVDFPFTYTPQKHWNSMVRRRKWIRYRRYVATERWAEASSIESIHKDPVLEPIVDVSVGGVEIPGGNREHIAVWVVSVLGRVLFREGVTRLCPEGTRWVPVQVPENLEVNQVSVGRTGLTWAVAWSGNALVRLGVSRHNYMGTEWTEVGAPDSDEKLLQVAVGQNMVWAVGRNGTVWFRKGIRSDDLGCRASVTGSGWIKMIGTMAMISVGPNDQVWGITRDDRRLCLRTGVTLEETSGREWKEIAAPVGSGPSRTSSVASLTSLASLKSATPSHVALSERGGAGDDLSVNVTPERRRMSRPESTHSRSSSGEGGGVLRQVSAGTLL</sequence>
<comment type="caution">
    <text evidence="6">The sequence shown here is derived from an EMBL/GenBank/DDBJ whole genome shotgun (WGS) entry which is preliminary data.</text>
</comment>
<feature type="compositionally biased region" description="Basic and acidic residues" evidence="3">
    <location>
        <begin position="434"/>
        <end position="446"/>
    </location>
</feature>
<gene>
    <name evidence="6" type="ORF">HPB48_008956</name>
</gene>
<dbReference type="OMA" id="CGGWEVT"/>
<dbReference type="OrthoDB" id="72441at2759"/>
<dbReference type="Pfam" id="PF06462">
    <property type="entry name" value="Hyd_WA"/>
    <property type="match status" value="1"/>
</dbReference>
<dbReference type="SMART" id="SM00694">
    <property type="entry name" value="DysFC"/>
    <property type="match status" value="1"/>
</dbReference>
<protein>
    <recommendedName>
        <fullName evidence="4 5">Peroxin/Ferlin domain-containing protein</fullName>
    </recommendedName>
</protein>
<evidence type="ECO:0000256" key="3">
    <source>
        <dbReference type="SAM" id="MobiDB-lite"/>
    </source>
</evidence>
<accession>A0A9J6FQY2</accession>
<name>A0A9J6FQY2_HAELO</name>
<dbReference type="EMBL" id="JABSTR010000003">
    <property type="protein sequence ID" value="KAH9365171.1"/>
    <property type="molecule type" value="Genomic_DNA"/>
</dbReference>
<reference evidence="6 7" key="1">
    <citation type="journal article" date="2020" name="Cell">
        <title>Large-Scale Comparative Analyses of Tick Genomes Elucidate Their Genetic Diversity and Vector Capacities.</title>
        <authorList>
            <consortium name="Tick Genome and Microbiome Consortium (TIGMIC)"/>
            <person name="Jia N."/>
            <person name="Wang J."/>
            <person name="Shi W."/>
            <person name="Du L."/>
            <person name="Sun Y."/>
            <person name="Zhan W."/>
            <person name="Jiang J.F."/>
            <person name="Wang Q."/>
            <person name="Zhang B."/>
            <person name="Ji P."/>
            <person name="Bell-Sakyi L."/>
            <person name="Cui X.M."/>
            <person name="Yuan T.T."/>
            <person name="Jiang B.G."/>
            <person name="Yang W.F."/>
            <person name="Lam T.T."/>
            <person name="Chang Q.C."/>
            <person name="Ding S.J."/>
            <person name="Wang X.J."/>
            <person name="Zhu J.G."/>
            <person name="Ruan X.D."/>
            <person name="Zhao L."/>
            <person name="Wei J.T."/>
            <person name="Ye R.Z."/>
            <person name="Que T.C."/>
            <person name="Du C.H."/>
            <person name="Zhou Y.H."/>
            <person name="Cheng J.X."/>
            <person name="Dai P.F."/>
            <person name="Guo W.B."/>
            <person name="Han X.H."/>
            <person name="Huang E.J."/>
            <person name="Li L.F."/>
            <person name="Wei W."/>
            <person name="Gao Y.C."/>
            <person name="Liu J.Z."/>
            <person name="Shao H.Z."/>
            <person name="Wang X."/>
            <person name="Wang C.C."/>
            <person name="Yang T.C."/>
            <person name="Huo Q.B."/>
            <person name="Li W."/>
            <person name="Chen H.Y."/>
            <person name="Chen S.E."/>
            <person name="Zhou L.G."/>
            <person name="Ni X.B."/>
            <person name="Tian J.H."/>
            <person name="Sheng Y."/>
            <person name="Liu T."/>
            <person name="Pan Y.S."/>
            <person name="Xia L.Y."/>
            <person name="Li J."/>
            <person name="Zhao F."/>
            <person name="Cao W.C."/>
        </authorList>
    </citation>
    <scope>NUCLEOTIDE SEQUENCE [LARGE SCALE GENOMIC DNA]</scope>
    <source>
        <strain evidence="6">HaeL-2018</strain>
    </source>
</reference>
<feature type="region of interest" description="Disordered" evidence="3">
    <location>
        <begin position="416"/>
        <end position="467"/>
    </location>
</feature>
<dbReference type="Proteomes" id="UP000821853">
    <property type="component" value="Unassembled WGS sequence"/>
</dbReference>
<keyword evidence="2" id="KW-0677">Repeat</keyword>
<dbReference type="Pfam" id="PF19193">
    <property type="entry name" value="Tectonin"/>
    <property type="match status" value="1"/>
</dbReference>
<evidence type="ECO:0000256" key="1">
    <source>
        <dbReference type="ARBA" id="ARBA00005966"/>
    </source>
</evidence>
<dbReference type="VEuPathDB" id="VectorBase:HLOH_042003"/>
<dbReference type="GO" id="GO:0098588">
    <property type="term" value="C:bounding membrane of organelle"/>
    <property type="evidence" value="ECO:0007669"/>
    <property type="project" value="UniProtKB-ARBA"/>
</dbReference>
<evidence type="ECO:0000259" key="4">
    <source>
        <dbReference type="SMART" id="SM00693"/>
    </source>
</evidence>
<dbReference type="InterPro" id="IPR006614">
    <property type="entry name" value="Peroxin/Ferlin"/>
</dbReference>
<dbReference type="InterPro" id="IPR010482">
    <property type="entry name" value="TECPR1-like_DysF"/>
</dbReference>
<dbReference type="Pfam" id="PF06398">
    <property type="entry name" value="Pex24p"/>
    <property type="match status" value="1"/>
</dbReference>
<dbReference type="SMART" id="SM00693">
    <property type="entry name" value="DysFN"/>
    <property type="match status" value="1"/>
</dbReference>
<dbReference type="GO" id="GO:0030246">
    <property type="term" value="F:carbohydrate binding"/>
    <property type="evidence" value="ECO:0007669"/>
    <property type="project" value="UniProtKB-KW"/>
</dbReference>
<dbReference type="PANTHER" id="PTHR23250:SF1">
    <property type="entry name" value="TECTONIN BETA-PROPELLER REPEAT-CONTAINING PROTEIN 1"/>
    <property type="match status" value="1"/>
</dbReference>
<evidence type="ECO:0000256" key="2">
    <source>
        <dbReference type="ARBA" id="ARBA00022737"/>
    </source>
</evidence>
<comment type="similarity">
    <text evidence="1">Belongs to the TECPR1 family.</text>
</comment>
<keyword evidence="7" id="KW-1185">Reference proteome</keyword>
<dbReference type="InterPro" id="IPR006624">
    <property type="entry name" value="Beta-propeller_rpt_TECPR"/>
</dbReference>